<keyword evidence="8 20" id="KW-0732">Signal</keyword>
<dbReference type="PROSITE" id="PS00107">
    <property type="entry name" value="PROTEIN_KINASE_ATP"/>
    <property type="match status" value="1"/>
</dbReference>
<organism evidence="22 23">
    <name type="scientific">Ananas comosus</name>
    <name type="common">Pineapple</name>
    <name type="synonym">Ananas ananas</name>
    <dbReference type="NCBI Taxonomy" id="4615"/>
    <lineage>
        <taxon>Eukaryota</taxon>
        <taxon>Viridiplantae</taxon>
        <taxon>Streptophyta</taxon>
        <taxon>Embryophyta</taxon>
        <taxon>Tracheophyta</taxon>
        <taxon>Spermatophyta</taxon>
        <taxon>Magnoliopsida</taxon>
        <taxon>Liliopsida</taxon>
        <taxon>Poales</taxon>
        <taxon>Bromeliaceae</taxon>
        <taxon>Bromelioideae</taxon>
        <taxon>Ananas</taxon>
    </lineage>
</organism>
<dbReference type="Pfam" id="PF07714">
    <property type="entry name" value="PK_Tyr_Ser-Thr"/>
    <property type="match status" value="1"/>
</dbReference>
<dbReference type="InterPro" id="IPR032675">
    <property type="entry name" value="LRR_dom_sf"/>
</dbReference>
<dbReference type="InterPro" id="IPR003591">
    <property type="entry name" value="Leu-rich_rpt_typical-subtyp"/>
</dbReference>
<dbReference type="Pfam" id="PF00560">
    <property type="entry name" value="LRR_1"/>
    <property type="match status" value="2"/>
</dbReference>
<keyword evidence="15 22" id="KW-0675">Receptor</keyword>
<keyword evidence="13 19" id="KW-1133">Transmembrane helix</keyword>
<evidence type="ECO:0000256" key="14">
    <source>
        <dbReference type="ARBA" id="ARBA00023136"/>
    </source>
</evidence>
<dbReference type="InterPro" id="IPR011009">
    <property type="entry name" value="Kinase-like_dom_sf"/>
</dbReference>
<dbReference type="CDD" id="cd14066">
    <property type="entry name" value="STKc_IRAK"/>
    <property type="match status" value="1"/>
</dbReference>
<keyword evidence="3" id="KW-1003">Cell membrane</keyword>
<evidence type="ECO:0000256" key="17">
    <source>
        <dbReference type="PROSITE-ProRule" id="PRU10141"/>
    </source>
</evidence>
<feature type="region of interest" description="Disordered" evidence="18">
    <location>
        <begin position="429"/>
        <end position="471"/>
    </location>
</feature>
<evidence type="ECO:0000256" key="8">
    <source>
        <dbReference type="ARBA" id="ARBA00022729"/>
    </source>
</evidence>
<dbReference type="FunFam" id="3.30.200.20:FF:000226">
    <property type="entry name" value="receptor protein kinase TMK1"/>
    <property type="match status" value="1"/>
</dbReference>
<dbReference type="GO" id="GO:0005886">
    <property type="term" value="C:plasma membrane"/>
    <property type="evidence" value="ECO:0007669"/>
    <property type="project" value="UniProtKB-SubCell"/>
</dbReference>
<dbReference type="GO" id="GO:0005524">
    <property type="term" value="F:ATP binding"/>
    <property type="evidence" value="ECO:0007669"/>
    <property type="project" value="UniProtKB-UniRule"/>
</dbReference>
<reference evidence="22 23" key="1">
    <citation type="journal article" date="2016" name="DNA Res.">
        <title>The draft genome of MD-2 pineapple using hybrid error correction of long reads.</title>
        <authorList>
            <person name="Redwan R.M."/>
            <person name="Saidin A."/>
            <person name="Kumar S.V."/>
        </authorList>
    </citation>
    <scope>NUCLEOTIDE SEQUENCE [LARGE SCALE GENOMIC DNA]</scope>
    <source>
        <strain evidence="23">cv. MD2</strain>
        <tissue evidence="22">Leaf</tissue>
    </source>
</reference>
<dbReference type="InterPro" id="IPR001245">
    <property type="entry name" value="Ser-Thr/Tyr_kinase_cat_dom"/>
</dbReference>
<dbReference type="InterPro" id="IPR017441">
    <property type="entry name" value="Protein_kinase_ATP_BS"/>
</dbReference>
<gene>
    <name evidence="22" type="ORF">ACMD2_21741</name>
</gene>
<evidence type="ECO:0000256" key="4">
    <source>
        <dbReference type="ARBA" id="ARBA00022527"/>
    </source>
</evidence>
<evidence type="ECO:0000256" key="12">
    <source>
        <dbReference type="ARBA" id="ARBA00022840"/>
    </source>
</evidence>
<protein>
    <submittedName>
        <fullName evidence="22">Receptor protein kinase TMK1</fullName>
    </submittedName>
</protein>
<evidence type="ECO:0000256" key="20">
    <source>
        <dbReference type="SAM" id="SignalP"/>
    </source>
</evidence>
<evidence type="ECO:0000256" key="16">
    <source>
        <dbReference type="ARBA" id="ARBA00023180"/>
    </source>
</evidence>
<accession>A0A199VTC5</accession>
<dbReference type="PANTHER" id="PTHR47986:SF1">
    <property type="entry name" value="OS04G0685900 PROTEIN"/>
    <property type="match status" value="1"/>
</dbReference>
<evidence type="ECO:0000256" key="2">
    <source>
        <dbReference type="ARBA" id="ARBA00008684"/>
    </source>
</evidence>
<keyword evidence="10 17" id="KW-0547">Nucleotide-binding</keyword>
<feature type="chain" id="PRO_5008508451" evidence="20">
    <location>
        <begin position="31"/>
        <end position="932"/>
    </location>
</feature>
<evidence type="ECO:0000256" key="7">
    <source>
        <dbReference type="ARBA" id="ARBA00022692"/>
    </source>
</evidence>
<dbReference type="InterPro" id="IPR001611">
    <property type="entry name" value="Leu-rich_rpt"/>
</dbReference>
<keyword evidence="9" id="KW-0677">Repeat</keyword>
<feature type="compositionally biased region" description="Low complexity" evidence="18">
    <location>
        <begin position="448"/>
        <end position="465"/>
    </location>
</feature>
<keyword evidence="16" id="KW-0325">Glycoprotein</keyword>
<feature type="binding site" evidence="17">
    <location>
        <position position="611"/>
    </location>
    <ligand>
        <name>ATP</name>
        <dbReference type="ChEBI" id="CHEBI:30616"/>
    </ligand>
</feature>
<evidence type="ECO:0000256" key="18">
    <source>
        <dbReference type="SAM" id="MobiDB-lite"/>
    </source>
</evidence>
<dbReference type="Pfam" id="PF08263">
    <property type="entry name" value="LRRNT_2"/>
    <property type="match status" value="2"/>
</dbReference>
<keyword evidence="4" id="KW-0723">Serine/threonine-protein kinase</keyword>
<feature type="domain" description="Protein kinase" evidence="21">
    <location>
        <begin position="583"/>
        <end position="862"/>
    </location>
</feature>
<keyword evidence="6" id="KW-0808">Transferase</keyword>
<dbReference type="InterPro" id="IPR013210">
    <property type="entry name" value="LRR_N_plant-typ"/>
</dbReference>
<evidence type="ECO:0000259" key="21">
    <source>
        <dbReference type="PROSITE" id="PS50011"/>
    </source>
</evidence>
<dbReference type="Gene3D" id="3.30.200.20">
    <property type="entry name" value="Phosphorylase Kinase, domain 1"/>
    <property type="match status" value="1"/>
</dbReference>
<dbReference type="InterPro" id="IPR000719">
    <property type="entry name" value="Prot_kinase_dom"/>
</dbReference>
<dbReference type="SMART" id="SM00220">
    <property type="entry name" value="S_TKc"/>
    <property type="match status" value="1"/>
</dbReference>
<keyword evidence="14 19" id="KW-0472">Membrane</keyword>
<feature type="signal peptide" evidence="20">
    <location>
        <begin position="1"/>
        <end position="30"/>
    </location>
</feature>
<keyword evidence="5" id="KW-0433">Leucine-rich repeat</keyword>
<evidence type="ECO:0000256" key="9">
    <source>
        <dbReference type="ARBA" id="ARBA00022737"/>
    </source>
</evidence>
<evidence type="ECO:0000313" key="23">
    <source>
        <dbReference type="Proteomes" id="UP000092600"/>
    </source>
</evidence>
<dbReference type="PROSITE" id="PS00108">
    <property type="entry name" value="PROTEIN_KINASE_ST"/>
    <property type="match status" value="1"/>
</dbReference>
<keyword evidence="12 17" id="KW-0067">ATP-binding</keyword>
<evidence type="ECO:0000256" key="19">
    <source>
        <dbReference type="SAM" id="Phobius"/>
    </source>
</evidence>
<proteinExistence type="inferred from homology"/>
<dbReference type="SMART" id="SM00369">
    <property type="entry name" value="LRR_TYP"/>
    <property type="match status" value="5"/>
</dbReference>
<dbReference type="SUPFAM" id="SSF56112">
    <property type="entry name" value="Protein kinase-like (PK-like)"/>
    <property type="match status" value="1"/>
</dbReference>
<keyword evidence="7 19" id="KW-0812">Transmembrane</keyword>
<dbReference type="SUPFAM" id="SSF52058">
    <property type="entry name" value="L domain-like"/>
    <property type="match status" value="2"/>
</dbReference>
<dbReference type="PANTHER" id="PTHR47986">
    <property type="entry name" value="OSJNBA0070M12.3 PROTEIN"/>
    <property type="match status" value="1"/>
</dbReference>
<feature type="transmembrane region" description="Helical" evidence="19">
    <location>
        <begin position="480"/>
        <end position="503"/>
    </location>
</feature>
<dbReference type="PROSITE" id="PS50011">
    <property type="entry name" value="PROTEIN_KINASE_DOM"/>
    <property type="match status" value="1"/>
</dbReference>
<dbReference type="Gene3D" id="3.80.10.10">
    <property type="entry name" value="Ribonuclease Inhibitor"/>
    <property type="match status" value="2"/>
</dbReference>
<dbReference type="EMBL" id="LSRQ01000860">
    <property type="protein sequence ID" value="OAY80477.1"/>
    <property type="molecule type" value="Genomic_DNA"/>
</dbReference>
<dbReference type="FunFam" id="3.80.10.10:FF:000190">
    <property type="entry name" value="Receptor-like kinase TMK4"/>
    <property type="match status" value="1"/>
</dbReference>
<evidence type="ECO:0000313" key="22">
    <source>
        <dbReference type="EMBL" id="OAY80477.1"/>
    </source>
</evidence>
<dbReference type="InterPro" id="IPR008271">
    <property type="entry name" value="Ser/Thr_kinase_AS"/>
</dbReference>
<comment type="caution">
    <text evidence="22">The sequence shown here is derived from an EMBL/GenBank/DDBJ whole genome shotgun (WGS) entry which is preliminary data.</text>
</comment>
<evidence type="ECO:0000256" key="5">
    <source>
        <dbReference type="ARBA" id="ARBA00022614"/>
    </source>
</evidence>
<dbReference type="Proteomes" id="UP000092600">
    <property type="component" value="Unassembled WGS sequence"/>
</dbReference>
<comment type="similarity">
    <text evidence="2">Belongs to the protein kinase superfamily. Ser/Thr protein kinase family.</text>
</comment>
<evidence type="ECO:0000256" key="3">
    <source>
        <dbReference type="ARBA" id="ARBA00022475"/>
    </source>
</evidence>
<evidence type="ECO:0000256" key="6">
    <source>
        <dbReference type="ARBA" id="ARBA00022679"/>
    </source>
</evidence>
<dbReference type="InterPro" id="IPR052422">
    <property type="entry name" value="Auxin_Ser/Thr_Kinase"/>
</dbReference>
<dbReference type="AlphaFoldDB" id="A0A199VTC5"/>
<sequence length="932" mass="99760">MDARINPLLLLVVVVVVVVVQVLLPGGVLCETDPGDYAVLDEFRKLLDNPEKLGWPSEGSDPCGPPLWPHVYCSGSRVSQIQVQNMGLAGRLPPSLNSLSALSNIGLQRNRFRGPLPSLHGLPFLQFAFLNDNLFDAVPPGFLGALPALQVLSLDYNPLNLTTGGWSLPPDLTDSSALVNLTLSRAGLVGPIPDFLGALPSLAVLQLSYNNLSGPLPASFAGLSSLHTLWLNNQQGAAALSGPLDVLPSMTMLADVWLHGNAFSGPIPPSVGALSALTRLWLNSNRLVGLIPTNLTSLPALQSLQLDNNMLVAALLDFLRGVNYPYRLAQSWSGDNPCSGNWIGVSCSGGGKVSVINLPNFGLNGTISPSLGELDGLVDIKLGGNNLTGTIPANLTSLKSLATLDVSSNNLKPPVPAFSSSVKLLVDGNPALTGSSPPTSGSPPSPGSPGNENNSPNSPSNSPPSEGGGGFTKSSKHFNALVVVIPIFVGVILIISAVVFLLYRRQKGKKNGTAPSPIVIHPRDPSDPDNMVKIVIANNTNNDGSLSSDLRSGESSVSSNTRIIEAGNFIISLQVLRNATKNFAQENVLGRGGFGVVYKGMLHDGTMIAVKRMEASVLSNKALDEFQAEIAVLTKVRHRNLVSILGYSIEDAERLLVYEYMPQGALSKHLFRWKQLGLEPLSWKKRLNIALDVARGMEYLHNLAHQCFIHRDLKSSNILLGDDYRAKVSDFGLVKLAPDGNSVVTRLAGTFGYLAPEYAVTGKITTKADVFSYGVVLMELITGLMALDESRAEETRYLASWFYNIKNSKEKLRAAIDLSLDVTDETFESIRIIAELAGHCTAREPHQRPDMGHAVNVLAPLVEKWKPIKDEQEEYLGIDFRQPLLQMVKGWQAGDSTTSDVSTVGLSLDDSKGSIPARPAGFAESFTSADGR</sequence>
<name>A0A199VTC5_ANACO</name>
<evidence type="ECO:0000256" key="1">
    <source>
        <dbReference type="ARBA" id="ARBA00004162"/>
    </source>
</evidence>
<dbReference type="Gene3D" id="1.10.510.10">
    <property type="entry name" value="Transferase(Phosphotransferase) domain 1"/>
    <property type="match status" value="1"/>
</dbReference>
<evidence type="ECO:0000256" key="10">
    <source>
        <dbReference type="ARBA" id="ARBA00022741"/>
    </source>
</evidence>
<comment type="subcellular location">
    <subcellularLocation>
        <location evidence="1">Cell membrane</location>
        <topology evidence="1">Single-pass membrane protein</topology>
    </subcellularLocation>
</comment>
<evidence type="ECO:0000256" key="11">
    <source>
        <dbReference type="ARBA" id="ARBA00022777"/>
    </source>
</evidence>
<evidence type="ECO:0000256" key="13">
    <source>
        <dbReference type="ARBA" id="ARBA00022989"/>
    </source>
</evidence>
<keyword evidence="11 22" id="KW-0418">Kinase</keyword>
<dbReference type="STRING" id="4615.A0A199VTC5"/>
<dbReference type="FunFam" id="1.10.510.10:FF:000198">
    <property type="entry name" value="receptor protein kinase TMK1"/>
    <property type="match status" value="1"/>
</dbReference>
<evidence type="ECO:0000256" key="15">
    <source>
        <dbReference type="ARBA" id="ARBA00023170"/>
    </source>
</evidence>
<dbReference type="GO" id="GO:0004674">
    <property type="term" value="F:protein serine/threonine kinase activity"/>
    <property type="evidence" value="ECO:0007669"/>
    <property type="project" value="UniProtKB-KW"/>
</dbReference>